<dbReference type="SUPFAM" id="SSF52980">
    <property type="entry name" value="Restriction endonuclease-like"/>
    <property type="match status" value="1"/>
</dbReference>
<dbReference type="RefSeq" id="WP_140042071.1">
    <property type="nucleotide sequence ID" value="NZ_CP041016.1"/>
</dbReference>
<gene>
    <name evidence="2" type="ORF">FIL70_08620</name>
</gene>
<dbReference type="InterPro" id="IPR011335">
    <property type="entry name" value="Restrct_endonuc-II-like"/>
</dbReference>
<organism evidence="2 3">
    <name type="scientific">Sphingobium fuliginis ATCC 27551</name>
    <dbReference type="NCBI Taxonomy" id="1208342"/>
    <lineage>
        <taxon>Bacteria</taxon>
        <taxon>Pseudomonadati</taxon>
        <taxon>Pseudomonadota</taxon>
        <taxon>Alphaproteobacteria</taxon>
        <taxon>Sphingomonadales</taxon>
        <taxon>Sphingomonadaceae</taxon>
        <taxon>Sphingobium</taxon>
    </lineage>
</organism>
<reference evidence="2 3" key="1">
    <citation type="submission" date="2019-06" db="EMBL/GenBank/DDBJ databases">
        <title>Genome organization and adaptive potential of archetypical organophosphate degarding Sphingobium fuliginis ATCC 27551.</title>
        <authorList>
            <person name="Sarwar A."/>
            <person name="Parthasarathy S."/>
            <person name="Singh C."/>
            <person name="Siddavattam D."/>
        </authorList>
    </citation>
    <scope>NUCLEOTIDE SEQUENCE [LARGE SCALE GENOMIC DNA]</scope>
    <source>
        <strain evidence="2 3">ATCC 27551</strain>
    </source>
</reference>
<accession>A0A5B8CD69</accession>
<proteinExistence type="predicted"/>
<feature type="domain" description="Restriction endonuclease type IV Mrr" evidence="1">
    <location>
        <begin position="23"/>
        <end position="154"/>
    </location>
</feature>
<dbReference type="InterPro" id="IPR007560">
    <property type="entry name" value="Restrct_endonuc_IV_Mrr"/>
</dbReference>
<dbReference type="EMBL" id="CP041016">
    <property type="protein sequence ID" value="QDC37273.1"/>
    <property type="molecule type" value="Genomic_DNA"/>
</dbReference>
<dbReference type="AlphaFoldDB" id="A0A5B8CD69"/>
<evidence type="ECO:0000313" key="2">
    <source>
        <dbReference type="EMBL" id="QDC37273.1"/>
    </source>
</evidence>
<protein>
    <recommendedName>
        <fullName evidence="1">Restriction endonuclease type IV Mrr domain-containing protein</fullName>
    </recommendedName>
</protein>
<name>A0A5B8CD69_SPHSA</name>
<dbReference type="GO" id="GO:0003677">
    <property type="term" value="F:DNA binding"/>
    <property type="evidence" value="ECO:0007669"/>
    <property type="project" value="InterPro"/>
</dbReference>
<dbReference type="Pfam" id="PF04471">
    <property type="entry name" value="Mrr_cat"/>
    <property type="match status" value="1"/>
</dbReference>
<evidence type="ECO:0000259" key="1">
    <source>
        <dbReference type="Pfam" id="PF04471"/>
    </source>
</evidence>
<dbReference type="Proteomes" id="UP000311469">
    <property type="component" value="Chromosome cSF1"/>
</dbReference>
<dbReference type="GO" id="GO:0004519">
    <property type="term" value="F:endonuclease activity"/>
    <property type="evidence" value="ECO:0007669"/>
    <property type="project" value="InterPro"/>
</dbReference>
<dbReference type="GO" id="GO:0009307">
    <property type="term" value="P:DNA restriction-modification system"/>
    <property type="evidence" value="ECO:0007669"/>
    <property type="project" value="InterPro"/>
</dbReference>
<dbReference type="KEGG" id="sufl:FIL70_08620"/>
<sequence>MLEKTLATAGDDTWILPSSIPFERLKGRDLEECVYWLMDSLGARDLEWRTGGSGGGAADGGRDLEAWFYTPAPDGDMEGQRWWIECKGRSATLEPDAVKEACNNALAQADLAYLVIATNTTFSNPTRDWVKQWQAAHPRPKVKLWDQASLERMLSKHPSAVFRLFSHALSTAGLLEVAREGFWNRFDYAPPKSLEAFWKARSELEIGPLERVALTVAEFAHGRIAERPWGVAGTPLETIEALGNAIGNLPYLMGRALRAGIEQAPLIQGIAYLALSSLKHFAADTVAEVILDQLRDGEGAPAPQEVRDLLLGPIFNRLMGELEDVCSSDCPRFGFGERHTFVGGPDPIKDYWERLRPGGRVQPDEGDDDGRRLWIERTTEPCKVGFPMDKDHSCPLFGDAPEVNQLEELLSIIERVADFRFKEAMAKPAKN</sequence>
<evidence type="ECO:0000313" key="3">
    <source>
        <dbReference type="Proteomes" id="UP000311469"/>
    </source>
</evidence>